<evidence type="ECO:0000256" key="2">
    <source>
        <dbReference type="ARBA" id="ARBA00022801"/>
    </source>
</evidence>
<dbReference type="EMBL" id="BAAAPM010000003">
    <property type="protein sequence ID" value="GAA1712482.1"/>
    <property type="molecule type" value="Genomic_DNA"/>
</dbReference>
<name>A0ABP4UY24_9MICO</name>
<comment type="caution">
    <text evidence="5">The sequence shown here is derived from an EMBL/GenBank/DDBJ whole genome shotgun (WGS) entry which is preliminary data.</text>
</comment>
<dbReference type="Proteomes" id="UP001501138">
    <property type="component" value="Unassembled WGS sequence"/>
</dbReference>
<dbReference type="InterPro" id="IPR036264">
    <property type="entry name" value="Bact_exopeptidase_dim_dom"/>
</dbReference>
<dbReference type="NCBIfam" id="TIGR01900">
    <property type="entry name" value="dapE-gram_pos"/>
    <property type="match status" value="1"/>
</dbReference>
<proteinExistence type="predicted"/>
<sequence length="403" mass="41896">MTTDPTATSADCSRDPAGVEAPVDLLALLDPGTVGSSDLVALLAAVCDVPSVSGQETALADAVERALRAQPHLEVLRDGDAVVARTSLGRDRRVVLAGHLDTVPLTAEPNLPTRLETAPDGEVEMWGRGTVDMKGGVAVMLALAVELGRPGRAPAVDVTYVFYDHEEVEASLNGLGRLARTHPELLAGDLAILGESSNNGIEGGCNGTIRVEVRTTGVTAHSARAWTGVNAVHAAAPVLARLAAYEARDVEVDGLVYRESLGAVGIAGGIAGNVVPDACTVTVNYRFAPSRSVEEAEVHLRDLFEGFDVVVTDAAPGARPGLTDPLAADFAAAVRAATGREPQPKYGWTDVARFAGLGVPAVNFGPGDPVLAHKDDERLPVARLAVCRDTLRGWLLGDRANVG</sequence>
<evidence type="ECO:0000259" key="4">
    <source>
        <dbReference type="Pfam" id="PF07687"/>
    </source>
</evidence>
<organism evidence="5 6">
    <name type="scientific">Isoptericola hypogeus</name>
    <dbReference type="NCBI Taxonomy" id="300179"/>
    <lineage>
        <taxon>Bacteria</taxon>
        <taxon>Bacillati</taxon>
        <taxon>Actinomycetota</taxon>
        <taxon>Actinomycetes</taxon>
        <taxon>Micrococcales</taxon>
        <taxon>Promicromonosporaceae</taxon>
        <taxon>Isoptericola</taxon>
    </lineage>
</organism>
<keyword evidence="1" id="KW-0479">Metal-binding</keyword>
<keyword evidence="6" id="KW-1185">Reference proteome</keyword>
<dbReference type="PANTHER" id="PTHR43808">
    <property type="entry name" value="ACETYLORNITHINE DEACETYLASE"/>
    <property type="match status" value="1"/>
</dbReference>
<gene>
    <name evidence="5" type="primary">dapE</name>
    <name evidence="5" type="ORF">GCM10009809_05790</name>
</gene>
<keyword evidence="2" id="KW-0378">Hydrolase</keyword>
<dbReference type="InterPro" id="IPR002933">
    <property type="entry name" value="Peptidase_M20"/>
</dbReference>
<feature type="domain" description="Peptidase M20 dimerisation" evidence="4">
    <location>
        <begin position="207"/>
        <end position="304"/>
    </location>
</feature>
<dbReference type="InterPro" id="IPR011650">
    <property type="entry name" value="Peptidase_M20_dimer"/>
</dbReference>
<evidence type="ECO:0000313" key="6">
    <source>
        <dbReference type="Proteomes" id="UP001501138"/>
    </source>
</evidence>
<dbReference type="EC" id="3.5.1.18" evidence="3"/>
<accession>A0ABP4UY24</accession>
<dbReference type="InterPro" id="IPR010174">
    <property type="entry name" value="Succinyl-DAP_deSuclase_DapE"/>
</dbReference>
<evidence type="ECO:0000256" key="1">
    <source>
        <dbReference type="ARBA" id="ARBA00022723"/>
    </source>
</evidence>
<dbReference type="SUPFAM" id="SSF53187">
    <property type="entry name" value="Zn-dependent exopeptidases"/>
    <property type="match status" value="1"/>
</dbReference>
<evidence type="ECO:0000313" key="5">
    <source>
        <dbReference type="EMBL" id="GAA1712482.1"/>
    </source>
</evidence>
<dbReference type="PANTHER" id="PTHR43808:SF31">
    <property type="entry name" value="N-ACETYL-L-CITRULLINE DEACETYLASE"/>
    <property type="match status" value="1"/>
</dbReference>
<dbReference type="Gene3D" id="3.30.70.360">
    <property type="match status" value="1"/>
</dbReference>
<dbReference type="Gene3D" id="3.40.630.10">
    <property type="entry name" value="Zn peptidases"/>
    <property type="match status" value="1"/>
</dbReference>
<reference evidence="6" key="1">
    <citation type="journal article" date="2019" name="Int. J. Syst. Evol. Microbiol.">
        <title>The Global Catalogue of Microorganisms (GCM) 10K type strain sequencing project: providing services to taxonomists for standard genome sequencing and annotation.</title>
        <authorList>
            <consortium name="The Broad Institute Genomics Platform"/>
            <consortium name="The Broad Institute Genome Sequencing Center for Infectious Disease"/>
            <person name="Wu L."/>
            <person name="Ma J."/>
        </authorList>
    </citation>
    <scope>NUCLEOTIDE SEQUENCE [LARGE SCALE GENOMIC DNA]</scope>
    <source>
        <strain evidence="6">JCM 15589</strain>
    </source>
</reference>
<dbReference type="SUPFAM" id="SSF55031">
    <property type="entry name" value="Bacterial exopeptidase dimerisation domain"/>
    <property type="match status" value="1"/>
</dbReference>
<evidence type="ECO:0000256" key="3">
    <source>
        <dbReference type="NCBIfam" id="TIGR01900"/>
    </source>
</evidence>
<dbReference type="InterPro" id="IPR050072">
    <property type="entry name" value="Peptidase_M20A"/>
</dbReference>
<dbReference type="Pfam" id="PF01546">
    <property type="entry name" value="Peptidase_M20"/>
    <property type="match status" value="1"/>
</dbReference>
<dbReference type="Pfam" id="PF07687">
    <property type="entry name" value="M20_dimer"/>
    <property type="match status" value="1"/>
</dbReference>
<protein>
    <recommendedName>
        <fullName evidence="3">Succinyl-diaminopimelate desuccinylase</fullName>
        <ecNumber evidence="3">3.5.1.18</ecNumber>
    </recommendedName>
</protein>